<dbReference type="InterPro" id="IPR001279">
    <property type="entry name" value="Metallo-B-lactamas"/>
</dbReference>
<evidence type="ECO:0000313" key="3">
    <source>
        <dbReference type="EMBL" id="ACB75136.1"/>
    </source>
</evidence>
<organism evidence="3 4">
    <name type="scientific">Opitutus terrae (strain DSM 11246 / JCM 15787 / PB90-1)</name>
    <dbReference type="NCBI Taxonomy" id="452637"/>
    <lineage>
        <taxon>Bacteria</taxon>
        <taxon>Pseudomonadati</taxon>
        <taxon>Verrucomicrobiota</taxon>
        <taxon>Opitutia</taxon>
        <taxon>Opitutales</taxon>
        <taxon>Opitutaceae</taxon>
        <taxon>Opitutus</taxon>
    </lineage>
</organism>
<comment type="similarity">
    <text evidence="1">Belongs to the metallo-beta-lactamase superfamily. Class-B beta-lactamase family.</text>
</comment>
<accession>B1ZX25</accession>
<name>B1ZX25_OPITP</name>
<evidence type="ECO:0000256" key="1">
    <source>
        <dbReference type="ARBA" id="ARBA00005250"/>
    </source>
</evidence>
<dbReference type="Gene3D" id="3.60.15.10">
    <property type="entry name" value="Ribonuclease Z/Hydroxyacylglutathione hydrolase-like"/>
    <property type="match status" value="1"/>
</dbReference>
<dbReference type="AlphaFoldDB" id="B1ZX25"/>
<dbReference type="Pfam" id="PF00753">
    <property type="entry name" value="Lactamase_B"/>
    <property type="match status" value="1"/>
</dbReference>
<dbReference type="KEGG" id="ote:Oter_1853"/>
<evidence type="ECO:0000259" key="2">
    <source>
        <dbReference type="SMART" id="SM00849"/>
    </source>
</evidence>
<evidence type="ECO:0000313" key="4">
    <source>
        <dbReference type="Proteomes" id="UP000007013"/>
    </source>
</evidence>
<reference evidence="3 4" key="1">
    <citation type="journal article" date="2011" name="J. Bacteriol.">
        <title>Genome sequence of the verrucomicrobium Opitutus terrae PB90-1, an abundant inhabitant of rice paddy soil ecosystems.</title>
        <authorList>
            <person name="van Passel M.W."/>
            <person name="Kant R."/>
            <person name="Palva A."/>
            <person name="Copeland A."/>
            <person name="Lucas S."/>
            <person name="Lapidus A."/>
            <person name="Glavina del Rio T."/>
            <person name="Pitluck S."/>
            <person name="Goltsman E."/>
            <person name="Clum A."/>
            <person name="Sun H."/>
            <person name="Schmutz J."/>
            <person name="Larimer F.W."/>
            <person name="Land M.L."/>
            <person name="Hauser L."/>
            <person name="Kyrpides N."/>
            <person name="Mikhailova N."/>
            <person name="Richardson P.P."/>
            <person name="Janssen P.H."/>
            <person name="de Vos W.M."/>
            <person name="Smidt H."/>
        </authorList>
    </citation>
    <scope>NUCLEOTIDE SEQUENCE [LARGE SCALE GENOMIC DNA]</scope>
    <source>
        <strain evidence="4">DSM 11246 / JCM 15787 / PB90-1</strain>
    </source>
</reference>
<dbReference type="STRING" id="452637.Oter_1853"/>
<sequence>MELPKMNISQPRIARRVVLGLGLLALAAADGLAATMEIVRLSPTMIIVQEGRGRTFALNSARGIVVIDTRASAADMRTAKVLIEAEFKRQDYAFVINTHDHWEHVAGNGVFEPRFIVGHAGIHEGQEQDKPRQHDVQSRLTQEIAKEQQILAGLEKVSPAYQTSAEKIADGLEALETLRTGIVEPAITFNDRLTLDLGDRTVRLIYFGKGHSHSDILVHIPEEKVLLTGGACSLAKLPPPFQAWAGTMEVARWIEVLSEFVDSGIELTHIIPGHAPPLSPADLKFIRDYDRELWLGLNEALRDGLTLDAVKSRFALPTRFADWDRLANPTDEVVRQHTGNLERLWALLVGAPATKS</sequence>
<gene>
    <name evidence="3" type="ordered locus">Oter_1853</name>
</gene>
<dbReference type="SMART" id="SM00849">
    <property type="entry name" value="Lactamase_B"/>
    <property type="match status" value="1"/>
</dbReference>
<keyword evidence="4" id="KW-1185">Reference proteome</keyword>
<dbReference type="PANTHER" id="PTHR42951">
    <property type="entry name" value="METALLO-BETA-LACTAMASE DOMAIN-CONTAINING"/>
    <property type="match status" value="1"/>
</dbReference>
<dbReference type="eggNOG" id="COG0491">
    <property type="taxonomic scope" value="Bacteria"/>
</dbReference>
<dbReference type="PANTHER" id="PTHR42951:SF4">
    <property type="entry name" value="ACYL-COENZYME A THIOESTERASE MBLAC2"/>
    <property type="match status" value="1"/>
</dbReference>
<dbReference type="InterPro" id="IPR036866">
    <property type="entry name" value="RibonucZ/Hydroxyglut_hydro"/>
</dbReference>
<dbReference type="Proteomes" id="UP000007013">
    <property type="component" value="Chromosome"/>
</dbReference>
<dbReference type="GO" id="GO:0017001">
    <property type="term" value="P:antibiotic catabolic process"/>
    <property type="evidence" value="ECO:0007669"/>
    <property type="project" value="UniProtKB-ARBA"/>
</dbReference>
<protein>
    <submittedName>
        <fullName evidence="3">Beta-lactamase domain protein</fullName>
    </submittedName>
</protein>
<dbReference type="EMBL" id="CP001032">
    <property type="protein sequence ID" value="ACB75136.1"/>
    <property type="molecule type" value="Genomic_DNA"/>
</dbReference>
<dbReference type="InterPro" id="IPR050855">
    <property type="entry name" value="NDM-1-like"/>
</dbReference>
<proteinExistence type="inferred from homology"/>
<dbReference type="SUPFAM" id="SSF56281">
    <property type="entry name" value="Metallo-hydrolase/oxidoreductase"/>
    <property type="match status" value="1"/>
</dbReference>
<dbReference type="HOGENOM" id="CLU_778103_0_0_0"/>
<feature type="domain" description="Metallo-beta-lactamase" evidence="2">
    <location>
        <begin position="52"/>
        <end position="274"/>
    </location>
</feature>